<comment type="caution">
    <text evidence="1">The sequence shown here is derived from an EMBL/GenBank/DDBJ whole genome shotgun (WGS) entry which is preliminary data.</text>
</comment>
<sequence length="68" mass="7190">MEGARIFFQSLDAEVLLFSRVTNILTESLVLPDGTIVHGKIASVGSFRPVDKKGSSVPALASSVLIFG</sequence>
<name>A0AAD4X3W8_9MAGN</name>
<evidence type="ECO:0000313" key="1">
    <source>
        <dbReference type="EMBL" id="KAI3832696.1"/>
    </source>
</evidence>
<evidence type="ECO:0000313" key="2">
    <source>
        <dbReference type="Proteomes" id="UP001202328"/>
    </source>
</evidence>
<organism evidence="1 2">
    <name type="scientific">Papaver atlanticum</name>
    <dbReference type="NCBI Taxonomy" id="357466"/>
    <lineage>
        <taxon>Eukaryota</taxon>
        <taxon>Viridiplantae</taxon>
        <taxon>Streptophyta</taxon>
        <taxon>Embryophyta</taxon>
        <taxon>Tracheophyta</taxon>
        <taxon>Spermatophyta</taxon>
        <taxon>Magnoliopsida</taxon>
        <taxon>Ranunculales</taxon>
        <taxon>Papaveraceae</taxon>
        <taxon>Papaveroideae</taxon>
        <taxon>Papaver</taxon>
    </lineage>
</organism>
<reference evidence="1" key="1">
    <citation type="submission" date="2022-04" db="EMBL/GenBank/DDBJ databases">
        <title>A functionally conserved STORR gene fusion in Papaver species that diverged 16.8 million years ago.</title>
        <authorList>
            <person name="Catania T."/>
        </authorList>
    </citation>
    <scope>NUCLEOTIDE SEQUENCE</scope>
    <source>
        <strain evidence="1">S-188037</strain>
    </source>
</reference>
<protein>
    <submittedName>
        <fullName evidence="1">Uncharacterized protein</fullName>
    </submittedName>
</protein>
<dbReference type="AlphaFoldDB" id="A0AAD4X3W8"/>
<dbReference type="EMBL" id="JAJJMB010017986">
    <property type="protein sequence ID" value="KAI3832696.1"/>
    <property type="molecule type" value="Genomic_DNA"/>
</dbReference>
<keyword evidence="2" id="KW-1185">Reference proteome</keyword>
<dbReference type="Proteomes" id="UP001202328">
    <property type="component" value="Unassembled WGS sequence"/>
</dbReference>
<gene>
    <name evidence="1" type="ORF">MKW98_002242</name>
</gene>
<proteinExistence type="predicted"/>
<accession>A0AAD4X3W8</accession>